<dbReference type="Proteomes" id="UP000077069">
    <property type="component" value="Unassembled WGS sequence"/>
</dbReference>
<dbReference type="GeneID" id="28768857"/>
<gene>
    <name evidence="1" type="ORF">CC84DRAFT_129545</name>
</gene>
<proteinExistence type="predicted"/>
<dbReference type="InParanoid" id="A0A177CYJ8"/>
<protein>
    <submittedName>
        <fullName evidence="1">Uncharacterized protein</fullName>
    </submittedName>
</protein>
<dbReference type="RefSeq" id="XP_018042958.1">
    <property type="nucleotide sequence ID" value="XM_018185371.1"/>
</dbReference>
<keyword evidence="2" id="KW-1185">Reference proteome</keyword>
<evidence type="ECO:0000313" key="1">
    <source>
        <dbReference type="EMBL" id="OAG12593.1"/>
    </source>
</evidence>
<organism evidence="1 2">
    <name type="scientific">Paraphaeosphaeria sporulosa</name>
    <dbReference type="NCBI Taxonomy" id="1460663"/>
    <lineage>
        <taxon>Eukaryota</taxon>
        <taxon>Fungi</taxon>
        <taxon>Dikarya</taxon>
        <taxon>Ascomycota</taxon>
        <taxon>Pezizomycotina</taxon>
        <taxon>Dothideomycetes</taxon>
        <taxon>Pleosporomycetidae</taxon>
        <taxon>Pleosporales</taxon>
        <taxon>Massarineae</taxon>
        <taxon>Didymosphaeriaceae</taxon>
        <taxon>Paraphaeosphaeria</taxon>
    </lineage>
</organism>
<dbReference type="AlphaFoldDB" id="A0A177CYJ8"/>
<dbReference type="EMBL" id="KV441548">
    <property type="protein sequence ID" value="OAG12593.1"/>
    <property type="molecule type" value="Genomic_DNA"/>
</dbReference>
<name>A0A177CYJ8_9PLEO</name>
<accession>A0A177CYJ8</accession>
<sequence length="168" mass="18628">MVRALGPHASISRCTCNKWMPTVPHPRWLRYCNSFSAASSQPRLRRGCSSIGSNLPNANAKCKYAIVRTDLAHQAPKVPDAPRSKCNVCCRSITDATDFCPMCLLIIALIDLSRGPFMPADATSVQDPPWSRPPNESILAGLQYLRRTCQPRKLKFPKPISMARNMSS</sequence>
<reference evidence="1 2" key="1">
    <citation type="submission" date="2016-05" db="EMBL/GenBank/DDBJ databases">
        <title>Comparative analysis of secretome profiles of manganese(II)-oxidizing ascomycete fungi.</title>
        <authorList>
            <consortium name="DOE Joint Genome Institute"/>
            <person name="Zeiner C.A."/>
            <person name="Purvine S.O."/>
            <person name="Zink E.M."/>
            <person name="Wu S."/>
            <person name="Pasa-Tolic L."/>
            <person name="Chaput D.L."/>
            <person name="Haridas S."/>
            <person name="Grigoriev I.V."/>
            <person name="Santelli C.M."/>
            <person name="Hansel C.M."/>
        </authorList>
    </citation>
    <scope>NUCLEOTIDE SEQUENCE [LARGE SCALE GENOMIC DNA]</scope>
    <source>
        <strain evidence="1 2">AP3s5-JAC2a</strain>
    </source>
</reference>
<evidence type="ECO:0000313" key="2">
    <source>
        <dbReference type="Proteomes" id="UP000077069"/>
    </source>
</evidence>